<organism evidence="1 2">
    <name type="scientific">Pseudoalteromonas aliena</name>
    <dbReference type="NCBI Taxonomy" id="247523"/>
    <lineage>
        <taxon>Bacteria</taxon>
        <taxon>Pseudomonadati</taxon>
        <taxon>Pseudomonadota</taxon>
        <taxon>Gammaproteobacteria</taxon>
        <taxon>Alteromonadales</taxon>
        <taxon>Pseudoalteromonadaceae</taxon>
        <taxon>Pseudoalteromonas</taxon>
    </lineage>
</organism>
<gene>
    <name evidence="1" type="ORF">B0W48_13875</name>
</gene>
<name>A0A1Q2H0B5_9GAMM</name>
<evidence type="ECO:0000313" key="2">
    <source>
        <dbReference type="Proteomes" id="UP000188243"/>
    </source>
</evidence>
<accession>A0A1Q2H0B5</accession>
<reference evidence="1 2" key="1">
    <citation type="submission" date="2017-02" db="EMBL/GenBank/DDBJ databases">
        <title>Complete genome sequence of the cold-active Pseudoalteromonas aliena strain EH1 isolated from Arctic seawater.</title>
        <authorList>
            <person name="Kim E."/>
            <person name="Heo E."/>
            <person name="Kim H."/>
            <person name="Kim D."/>
        </authorList>
    </citation>
    <scope>NUCLEOTIDE SEQUENCE [LARGE SCALE GENOMIC DNA]</scope>
    <source>
        <strain evidence="1 2">EH1</strain>
    </source>
</reference>
<dbReference type="RefSeq" id="WP_077537476.1">
    <property type="nucleotide sequence ID" value="NZ_CANLYY010000030.1"/>
</dbReference>
<sequence length="87" mass="9164">MTQSTEQNVNQAEQQATQAVEYTDSAVAEQITGYATATPEQAEQVATDAVVNAINVTAAQLQDEAGYCSPEQAEQLATQAVAATEQE</sequence>
<proteinExistence type="predicted"/>
<dbReference type="EMBL" id="CP019628">
    <property type="protein sequence ID" value="AQQ00802.1"/>
    <property type="molecule type" value="Genomic_DNA"/>
</dbReference>
<dbReference type="KEGG" id="paln:B0W48_13875"/>
<dbReference type="STRING" id="247523.B0W48_13875"/>
<evidence type="ECO:0000313" key="1">
    <source>
        <dbReference type="EMBL" id="AQQ00802.1"/>
    </source>
</evidence>
<protein>
    <submittedName>
        <fullName evidence="1">Uncharacterized protein</fullName>
    </submittedName>
</protein>
<dbReference type="Proteomes" id="UP000188243">
    <property type="component" value="Chromosome"/>
</dbReference>
<dbReference type="AlphaFoldDB" id="A0A1Q2H0B5"/>